<reference evidence="1" key="1">
    <citation type="submission" date="2023-04" db="EMBL/GenBank/DDBJ databases">
        <title>Draft Genome sequencing of Naganishia species isolated from polar environments using Oxford Nanopore Technology.</title>
        <authorList>
            <person name="Leo P."/>
            <person name="Venkateswaran K."/>
        </authorList>
    </citation>
    <scope>NUCLEOTIDE SEQUENCE</scope>
    <source>
        <strain evidence="1">DBVPG 5303</strain>
    </source>
</reference>
<comment type="caution">
    <text evidence="1">The sequence shown here is derived from an EMBL/GenBank/DDBJ whole genome shotgun (WGS) entry which is preliminary data.</text>
</comment>
<name>A0ACC2XFY7_9TREE</name>
<evidence type="ECO:0000313" key="1">
    <source>
        <dbReference type="EMBL" id="KAJ9122964.1"/>
    </source>
</evidence>
<sequence length="175" mass="19578">MGIATFLLYFVIDVPEILRWWDSQRDRTRVPAPYILAHTLLQHHRRQYEISRLYLPISSSSNDRFNDNSGHMSTSNNSRSAYVQPGHGGQRRDRSESVDTELGAWDADRYYYSAGAANGGTEGESRRYDDGLHTPEEGPTEGKPAAARAGDREYQNVFDLGDEEDAATLSGGPHS</sequence>
<protein>
    <submittedName>
        <fullName evidence="1">Uncharacterized protein</fullName>
    </submittedName>
</protein>
<dbReference type="Proteomes" id="UP001234202">
    <property type="component" value="Unassembled WGS sequence"/>
</dbReference>
<gene>
    <name evidence="1" type="ORF">QFC24_004002</name>
</gene>
<proteinExistence type="predicted"/>
<organism evidence="1 2">
    <name type="scientific">Naganishia onofrii</name>
    <dbReference type="NCBI Taxonomy" id="1851511"/>
    <lineage>
        <taxon>Eukaryota</taxon>
        <taxon>Fungi</taxon>
        <taxon>Dikarya</taxon>
        <taxon>Basidiomycota</taxon>
        <taxon>Agaricomycotina</taxon>
        <taxon>Tremellomycetes</taxon>
        <taxon>Filobasidiales</taxon>
        <taxon>Filobasidiaceae</taxon>
        <taxon>Naganishia</taxon>
    </lineage>
</organism>
<keyword evidence="2" id="KW-1185">Reference proteome</keyword>
<dbReference type="EMBL" id="JASBWV010000013">
    <property type="protein sequence ID" value="KAJ9122964.1"/>
    <property type="molecule type" value="Genomic_DNA"/>
</dbReference>
<evidence type="ECO:0000313" key="2">
    <source>
        <dbReference type="Proteomes" id="UP001234202"/>
    </source>
</evidence>
<accession>A0ACC2XFY7</accession>